<name>A0A6J7IEU0_9ZZZZ</name>
<organism evidence="2">
    <name type="scientific">freshwater metagenome</name>
    <dbReference type="NCBI Taxonomy" id="449393"/>
    <lineage>
        <taxon>unclassified sequences</taxon>
        <taxon>metagenomes</taxon>
        <taxon>ecological metagenomes</taxon>
    </lineage>
</organism>
<feature type="transmembrane region" description="Helical" evidence="1">
    <location>
        <begin position="59"/>
        <end position="80"/>
    </location>
</feature>
<sequence>MSLGRIPERSAPDPVSRALIAIAPPFRVMKWLSFLHSGIYFLLIVLAVADVLPHLKTAVGWAHGFGWILMCVLTIATVRAKVIPVWLGACVAVLGGIGPFVGSIGFLVEQRRRARHASA</sequence>
<keyword evidence="1" id="KW-0472">Membrane</keyword>
<keyword evidence="1" id="KW-1133">Transmembrane helix</keyword>
<dbReference type="EMBL" id="CAFBMK010000149">
    <property type="protein sequence ID" value="CAB4928777.1"/>
    <property type="molecule type" value="Genomic_DNA"/>
</dbReference>
<keyword evidence="1" id="KW-0812">Transmembrane</keyword>
<dbReference type="AlphaFoldDB" id="A0A6J7IEU0"/>
<feature type="transmembrane region" description="Helical" evidence="1">
    <location>
        <begin position="34"/>
        <end position="52"/>
    </location>
</feature>
<protein>
    <submittedName>
        <fullName evidence="2">Unannotated protein</fullName>
    </submittedName>
</protein>
<gene>
    <name evidence="2" type="ORF">UFOPK3564_02255</name>
</gene>
<feature type="transmembrane region" description="Helical" evidence="1">
    <location>
        <begin position="86"/>
        <end position="108"/>
    </location>
</feature>
<accession>A0A6J7IEU0</accession>
<evidence type="ECO:0000256" key="1">
    <source>
        <dbReference type="SAM" id="Phobius"/>
    </source>
</evidence>
<evidence type="ECO:0000313" key="2">
    <source>
        <dbReference type="EMBL" id="CAB4928777.1"/>
    </source>
</evidence>
<reference evidence="2" key="1">
    <citation type="submission" date="2020-05" db="EMBL/GenBank/DDBJ databases">
        <authorList>
            <person name="Chiriac C."/>
            <person name="Salcher M."/>
            <person name="Ghai R."/>
            <person name="Kavagutti S V."/>
        </authorList>
    </citation>
    <scope>NUCLEOTIDE SEQUENCE</scope>
</reference>
<proteinExistence type="predicted"/>